<sequence length="170" mass="19185">MGRNFQIKTLQCKIQYQTTSPDFFPLWLQNNFTLFLSGTGADDLDSVAVAVSSPPTMNSSAAINFCPSFSIAKLKEKLSKIYEVRDPNAIFVFKFQTHFGGGKCTGFDLIYDSVENSKKYEPKHRLIRNGLDTKVEKSRKQMKKKKNRAKKICGVKKTMAGDSAKVEKKK</sequence>
<dbReference type="EMBL" id="CM037162">
    <property type="protein sequence ID" value="KAH7864778.1"/>
    <property type="molecule type" value="Genomic_DNA"/>
</dbReference>
<reference evidence="1 2" key="1">
    <citation type="journal article" date="2021" name="Hortic Res">
        <title>High-quality reference genome and annotation aids understanding of berry development for evergreen blueberry (Vaccinium darrowii).</title>
        <authorList>
            <person name="Yu J."/>
            <person name="Hulse-Kemp A.M."/>
            <person name="Babiker E."/>
            <person name="Staton M."/>
        </authorList>
    </citation>
    <scope>NUCLEOTIDE SEQUENCE [LARGE SCALE GENOMIC DNA]</scope>
    <source>
        <strain evidence="2">cv. NJ 8807/NJ 8810</strain>
        <tissue evidence="1">Young leaf</tissue>
    </source>
</reference>
<evidence type="ECO:0000313" key="2">
    <source>
        <dbReference type="Proteomes" id="UP000828048"/>
    </source>
</evidence>
<dbReference type="Proteomes" id="UP000828048">
    <property type="component" value="Chromosome 12"/>
</dbReference>
<name>A0ACB7ZG99_9ERIC</name>
<comment type="caution">
    <text evidence="1">The sequence shown here is derived from an EMBL/GenBank/DDBJ whole genome shotgun (WGS) entry which is preliminary data.</text>
</comment>
<proteinExistence type="predicted"/>
<accession>A0ACB7ZG99</accession>
<keyword evidence="2" id="KW-1185">Reference proteome</keyword>
<gene>
    <name evidence="1" type="ORF">Vadar_033703</name>
</gene>
<evidence type="ECO:0000313" key="1">
    <source>
        <dbReference type="EMBL" id="KAH7864778.1"/>
    </source>
</evidence>
<organism evidence="1 2">
    <name type="scientific">Vaccinium darrowii</name>
    <dbReference type="NCBI Taxonomy" id="229202"/>
    <lineage>
        <taxon>Eukaryota</taxon>
        <taxon>Viridiplantae</taxon>
        <taxon>Streptophyta</taxon>
        <taxon>Embryophyta</taxon>
        <taxon>Tracheophyta</taxon>
        <taxon>Spermatophyta</taxon>
        <taxon>Magnoliopsida</taxon>
        <taxon>eudicotyledons</taxon>
        <taxon>Gunneridae</taxon>
        <taxon>Pentapetalae</taxon>
        <taxon>asterids</taxon>
        <taxon>Ericales</taxon>
        <taxon>Ericaceae</taxon>
        <taxon>Vaccinioideae</taxon>
        <taxon>Vaccinieae</taxon>
        <taxon>Vaccinium</taxon>
    </lineage>
</organism>
<protein>
    <submittedName>
        <fullName evidence="1">Uncharacterized protein</fullName>
    </submittedName>
</protein>